<reference evidence="2" key="1">
    <citation type="submission" date="2023-07" db="EMBL/GenBank/DDBJ databases">
        <title>draft genome sequence of fig (Ficus carica).</title>
        <authorList>
            <person name="Takahashi T."/>
            <person name="Nishimura K."/>
        </authorList>
    </citation>
    <scope>NUCLEOTIDE SEQUENCE</scope>
</reference>
<protein>
    <recommendedName>
        <fullName evidence="4">SANTA domain-containing protein</fullName>
    </recommendedName>
</protein>
<evidence type="ECO:0000313" key="3">
    <source>
        <dbReference type="Proteomes" id="UP001187192"/>
    </source>
</evidence>
<evidence type="ECO:0000256" key="1">
    <source>
        <dbReference type="SAM" id="MobiDB-lite"/>
    </source>
</evidence>
<organism evidence="2 3">
    <name type="scientific">Ficus carica</name>
    <name type="common">Common fig</name>
    <dbReference type="NCBI Taxonomy" id="3494"/>
    <lineage>
        <taxon>Eukaryota</taxon>
        <taxon>Viridiplantae</taxon>
        <taxon>Streptophyta</taxon>
        <taxon>Embryophyta</taxon>
        <taxon>Tracheophyta</taxon>
        <taxon>Spermatophyta</taxon>
        <taxon>Magnoliopsida</taxon>
        <taxon>eudicotyledons</taxon>
        <taxon>Gunneridae</taxon>
        <taxon>Pentapetalae</taxon>
        <taxon>rosids</taxon>
        <taxon>fabids</taxon>
        <taxon>Rosales</taxon>
        <taxon>Moraceae</taxon>
        <taxon>Ficeae</taxon>
        <taxon>Ficus</taxon>
    </lineage>
</organism>
<gene>
    <name evidence="2" type="ORF">TIFTF001_039345</name>
</gene>
<name>A0AA88E9P6_FICCA</name>
<comment type="caution">
    <text evidence="2">The sequence shown here is derived from an EMBL/GenBank/DDBJ whole genome shotgun (WGS) entry which is preliminary data.</text>
</comment>
<evidence type="ECO:0008006" key="4">
    <source>
        <dbReference type="Google" id="ProtNLM"/>
    </source>
</evidence>
<feature type="region of interest" description="Disordered" evidence="1">
    <location>
        <begin position="162"/>
        <end position="183"/>
    </location>
</feature>
<dbReference type="AlphaFoldDB" id="A0AA88E9P6"/>
<dbReference type="EMBL" id="BTGU01001094">
    <property type="protein sequence ID" value="GMN70298.1"/>
    <property type="molecule type" value="Genomic_DNA"/>
</dbReference>
<accession>A0AA88E9P6</accession>
<feature type="compositionally biased region" description="Polar residues" evidence="1">
    <location>
        <begin position="68"/>
        <end position="90"/>
    </location>
</feature>
<sequence length="310" mass="33904">MASPCTPADSSHGGMDQIKALRVFSSGAIAKRIDVFTLETSDDVVFKDFVFGFPSNWEKYAEEYCSGEDSTTVSRRKNSPSTTQCSSEITPTKKAHVIQEDRKEVEVLEGPSHKVSENISICSSQVSNLSSPHADEKRHEINVTPIGYRRCSEGLRNFKGNQKNPASSCSLKDEIRGSPTSGEIPVTLDDEKLNSSLSGTILSGKSPVHLSAKIISNTEEKRVIVCGLVGGNNNSTPLSVFSDPEDVLLQNELGSSKSKRGRKSKNANNKAAKETDAKEESTHRKKTERKIIYEKPVTFLLGVVIDVRDL</sequence>
<feature type="region of interest" description="Disordered" evidence="1">
    <location>
        <begin position="68"/>
        <end position="95"/>
    </location>
</feature>
<feature type="compositionally biased region" description="Basic and acidic residues" evidence="1">
    <location>
        <begin position="271"/>
        <end position="282"/>
    </location>
</feature>
<dbReference type="Proteomes" id="UP001187192">
    <property type="component" value="Unassembled WGS sequence"/>
</dbReference>
<keyword evidence="3" id="KW-1185">Reference proteome</keyword>
<proteinExistence type="predicted"/>
<evidence type="ECO:0000313" key="2">
    <source>
        <dbReference type="EMBL" id="GMN70298.1"/>
    </source>
</evidence>
<feature type="region of interest" description="Disordered" evidence="1">
    <location>
        <begin position="252"/>
        <end position="287"/>
    </location>
</feature>